<dbReference type="AlphaFoldDB" id="F0U5S3"/>
<evidence type="ECO:0000313" key="1">
    <source>
        <dbReference type="EMBL" id="EGC41368.1"/>
    </source>
</evidence>
<dbReference type="STRING" id="544711.F0U5S3"/>
<evidence type="ECO:0000313" key="2">
    <source>
        <dbReference type="Proteomes" id="UP000008142"/>
    </source>
</evidence>
<accession>F0U5S3</accession>
<proteinExistence type="predicted"/>
<gene>
    <name evidence="1" type="ORF">HCEG_00730</name>
</gene>
<dbReference type="HOGENOM" id="CLU_360908_0_0_1"/>
<name>F0U5S3_AJEC8</name>
<organism evidence="2">
    <name type="scientific">Ajellomyces capsulatus (strain H88)</name>
    <name type="common">Darling's disease fungus</name>
    <name type="synonym">Histoplasma capsulatum</name>
    <dbReference type="NCBI Taxonomy" id="544711"/>
    <lineage>
        <taxon>Eukaryota</taxon>
        <taxon>Fungi</taxon>
        <taxon>Dikarya</taxon>
        <taxon>Ascomycota</taxon>
        <taxon>Pezizomycotina</taxon>
        <taxon>Eurotiomycetes</taxon>
        <taxon>Eurotiomycetidae</taxon>
        <taxon>Onygenales</taxon>
        <taxon>Ajellomycetaceae</taxon>
        <taxon>Histoplasma</taxon>
    </lineage>
</organism>
<sequence>MPSAFERAKLSGHTWTLEKTAMLGPLGPDQCALGTENLLMLREKLHTHMIIMHIAHDYHCTAVCCRGGCEVLLMVQPGNIAKRDGQEQSGIVGFGPPVEPRLQGLVDPSQTRSESNLLPYVRERPYPCILNRYCCFSISITFLASTGWTISLSTDDSYGDSRAKLCTWRRSGYFRGTPEQCLELIPVQYRPSNNANISISQLSIHPSPTLPPQGPPLGQLIPPIVSIQCPTEPLPRTSSSCNSYSRPVSTETTYPPSASNLNCHSVVIKNGQYALQSGVSKKQQSAEANIDKSQGRELAAVWMEKPFIKLKKNFNHVSLSITSCEKIWGSTDSLLNISLPTPGLRLNKLLKGSETRTANALFANHLSLLFMTHKVDHKTWSIKYPNGAKRKTTAFNLVAADQKCSAGEIKVYDRQGRGYIKLMEEVGPVIVFELGKEVSNLCEYHLNDEQQQLFTNWIRQKYFNEGRTKKCISSVKLILDGITTYDEASYTYTNLRESPSSLLDIVREYMTWDDDDTIHLKNHISTNNPSQQMSVNTGTSNHIENRHSTSPTYNCHSGLGACECHNASFSKQVCNGRQLSPIGELSFEEREAARMLQQFQQLPQQPINNNPSGNHHSAYDPAYYPMQSEPTLADALIQQSVNPSVEGDIYPNPGYRQSVNPSIKGDIYPNLGYGQSVNPSIKGDIYPNPGYGQSVNPSVEEDIYPNPGYRQSVNPSVEGDIYPNLGYRQSVNPSVEGDVYPIAFFQLTEADLQYHFNEEFMVENLSPVTRLAQIV</sequence>
<dbReference type="EMBL" id="DS990636">
    <property type="protein sequence ID" value="EGC41368.1"/>
    <property type="molecule type" value="Genomic_DNA"/>
</dbReference>
<protein>
    <submittedName>
        <fullName evidence="1">Uncharacterized protein</fullName>
    </submittedName>
</protein>
<dbReference type="Proteomes" id="UP000008142">
    <property type="component" value="Unassembled WGS sequence"/>
</dbReference>
<dbReference type="OrthoDB" id="4186423at2759"/>
<reference evidence="2" key="1">
    <citation type="submission" date="2008-07" db="EMBL/GenBank/DDBJ databases">
        <title>Annotation of Ajellomyces capsulatus strain H88.</title>
        <authorList>
            <person name="Champion M."/>
            <person name="Cuomo C."/>
            <person name="Ma L.-J."/>
            <person name="Henn M.R."/>
            <person name="Sil A."/>
            <person name="Goldman B."/>
            <person name="Young S.K."/>
            <person name="Kodira C.D."/>
            <person name="Zeng Q."/>
            <person name="Koehrsen M."/>
            <person name="Alvarado L."/>
            <person name="Berlin A."/>
            <person name="Borenstein D."/>
            <person name="Chen Z."/>
            <person name="Engels R."/>
            <person name="Freedman E."/>
            <person name="Gellesch M."/>
            <person name="Goldberg J."/>
            <person name="Griggs A."/>
            <person name="Gujja S."/>
            <person name="Heiman D."/>
            <person name="Hepburn T."/>
            <person name="Howarth C."/>
            <person name="Jen D."/>
            <person name="Larson L."/>
            <person name="Lewis B."/>
            <person name="Mehta T."/>
            <person name="Park D."/>
            <person name="Pearson M."/>
            <person name="Roberts A."/>
            <person name="Saif S."/>
            <person name="Shea T."/>
            <person name="Shenoy N."/>
            <person name="Sisk P."/>
            <person name="Stolte C."/>
            <person name="Sykes S."/>
            <person name="Walk T."/>
            <person name="White J."/>
            <person name="Yandava C."/>
            <person name="Klein B."/>
            <person name="McEwen J.G."/>
            <person name="Puccia R."/>
            <person name="Goldman G.H."/>
            <person name="Felipe M.S."/>
            <person name="Nino-Vega G."/>
            <person name="San-Blas G."/>
            <person name="Taylor J."/>
            <person name="Mendoza L."/>
            <person name="Galagan J."/>
            <person name="Nusbaum C."/>
            <person name="Birren B."/>
        </authorList>
    </citation>
    <scope>NUCLEOTIDE SEQUENCE [LARGE SCALE GENOMIC DNA]</scope>
    <source>
        <strain evidence="2">H88</strain>
    </source>
</reference>
<dbReference type="VEuPathDB" id="FungiDB:I7I53_07780"/>